<evidence type="ECO:0000256" key="8">
    <source>
        <dbReference type="ARBA" id="ARBA00022829"/>
    </source>
</evidence>
<feature type="region of interest" description="Disordered" evidence="15">
    <location>
        <begin position="225"/>
        <end position="264"/>
    </location>
</feature>
<keyword evidence="8" id="KW-0159">Chromosome partition</keyword>
<feature type="transmembrane region" description="Helical" evidence="16">
    <location>
        <begin position="143"/>
        <end position="165"/>
    </location>
</feature>
<dbReference type="FunFam" id="3.40.50.300:FF:000209">
    <property type="entry name" value="Cell division protein FtsK"/>
    <property type="match status" value="1"/>
</dbReference>
<keyword evidence="11" id="KW-0238">DNA-binding</keyword>
<name>A1SVE0_PSYIN</name>
<comment type="subcellular location">
    <subcellularLocation>
        <location evidence="1">Cell membrane</location>
        <topology evidence="1">Multi-pass membrane protein</topology>
    </subcellularLocation>
</comment>
<dbReference type="InterPro" id="IPR050206">
    <property type="entry name" value="FtsK/SpoIIIE/SftA"/>
</dbReference>
<dbReference type="GO" id="GO:0007059">
    <property type="term" value="P:chromosome segregation"/>
    <property type="evidence" value="ECO:0007669"/>
    <property type="project" value="UniProtKB-KW"/>
</dbReference>
<gene>
    <name evidence="18" type="primary">ftsK</name>
    <name evidence="18" type="ordered locus">Ping_1662</name>
</gene>
<keyword evidence="6 16" id="KW-0812">Transmembrane</keyword>
<evidence type="ECO:0000313" key="19">
    <source>
        <dbReference type="Proteomes" id="UP000000639"/>
    </source>
</evidence>
<evidence type="ECO:0000256" key="11">
    <source>
        <dbReference type="ARBA" id="ARBA00023125"/>
    </source>
</evidence>
<dbReference type="eggNOG" id="COG1674">
    <property type="taxonomic scope" value="Bacteria"/>
</dbReference>
<evidence type="ECO:0000256" key="9">
    <source>
        <dbReference type="ARBA" id="ARBA00022840"/>
    </source>
</evidence>
<keyword evidence="19" id="KW-1185">Reference proteome</keyword>
<dbReference type="Pfam" id="PF13491">
    <property type="entry name" value="FtsK_4TM"/>
    <property type="match status" value="1"/>
</dbReference>
<sequence length="855" mass="94081">MSKNNFLNRLSGAQKLLEVGIIVCAFVAIFISISLFTFSPVDPSWSQQQWVAEIQNAGGMVGAWIADILFYGFGLLAYFVPVLIAFFAWFFLWKPKFSLDMDFLNLGLRIIGFIFTVFSTTALASLNFDDYHYYPSGGLVGDIIAQGMSGFFSLLAMNFILLTLLVSGITFLLGFSWLSLIDSTGAFVIIFVTWLMTLPERFSLWKEKRKAEKISRLNEKEPDWGVTKKQRKTVAEQPASSDVVAKKKPVEKVSGGPDDSDFNYSDIDDSDIDQQYFDAPFDIDAVEDDKKDLHSFSSTSPEIENIPAFITESTPQKAVNPQPVVDKAKPAIAPKNNFDHLPEHAKPAIKRKPVEENMAAFPSIDLLDRPDKKIHPISKEELDTAARLVEAKLLEFKIKAKVVNVLPGPVITRFELSLAPGMKVSTVSGLEKDLARALSAMSVRVVDQIPGKSVIALELPNKHREIVYSSEVLGSAKFRESKSPLSMVLGADISGQPVVVDLAKMPHLLVAGTTGSGKSVGVNCMLVSLLYKSTPEDVRLILIDPKMLELSVYEGIPHLLAEVVTDMKDAANALRWCVGEMERRYKLLSEIGVRTLASFNSKVKEAADEGTPLTDPLWKEGDSMDLTAPELTKLPSIVVVVDEFADMMMIVGKKCEELITRIAQKARAAGIHLILATQRPSVDVITGLIKANIPTRIAFQVSSKIDSRTILGMQGAETLLGHGDMLYMPPGVGVPTRVHGAFVDDHEVHRVVADWKKRGEPNYVQEIIDGDSGLDMLLPGEEAEGANEIDALFDEVVEFITETRKVSISSIQRKFRIGYNRSARLVDQLQAQGVISAPSGANSNRDVLAPPPVKD</sequence>
<dbReference type="InterPro" id="IPR041027">
    <property type="entry name" value="FtsK_alpha"/>
</dbReference>
<evidence type="ECO:0000256" key="2">
    <source>
        <dbReference type="ARBA" id="ARBA00006474"/>
    </source>
</evidence>
<dbReference type="InterPro" id="IPR025199">
    <property type="entry name" value="FtsK_4TM"/>
</dbReference>
<dbReference type="KEGG" id="pin:Ping_1662"/>
<dbReference type="InterPro" id="IPR018541">
    <property type="entry name" value="Ftsk_gamma"/>
</dbReference>
<feature type="transmembrane region" description="Helical" evidence="16">
    <location>
        <begin position="16"/>
        <end position="38"/>
    </location>
</feature>
<dbReference type="CDD" id="cd01127">
    <property type="entry name" value="TrwB_TraG_TraD_VirD4"/>
    <property type="match status" value="1"/>
</dbReference>
<dbReference type="AlphaFoldDB" id="A1SVE0"/>
<evidence type="ECO:0000256" key="4">
    <source>
        <dbReference type="ARBA" id="ARBA00022475"/>
    </source>
</evidence>
<dbReference type="Gene3D" id="1.10.10.10">
    <property type="entry name" value="Winged helix-like DNA-binding domain superfamily/Winged helix DNA-binding domain"/>
    <property type="match status" value="1"/>
</dbReference>
<dbReference type="PANTHER" id="PTHR22683:SF41">
    <property type="entry name" value="DNA TRANSLOCASE FTSK"/>
    <property type="match status" value="1"/>
</dbReference>
<dbReference type="Pfam" id="PF01580">
    <property type="entry name" value="FtsK_SpoIIIE"/>
    <property type="match status" value="1"/>
</dbReference>
<feature type="binding site" evidence="14">
    <location>
        <begin position="512"/>
        <end position="519"/>
    </location>
    <ligand>
        <name>ATP</name>
        <dbReference type="ChEBI" id="CHEBI:30616"/>
    </ligand>
</feature>
<evidence type="ECO:0000256" key="16">
    <source>
        <dbReference type="SAM" id="Phobius"/>
    </source>
</evidence>
<evidence type="ECO:0000256" key="3">
    <source>
        <dbReference type="ARBA" id="ARBA00020887"/>
    </source>
</evidence>
<evidence type="ECO:0000256" key="6">
    <source>
        <dbReference type="ARBA" id="ARBA00022692"/>
    </source>
</evidence>
<keyword evidence="7 14" id="KW-0547">Nucleotide-binding</keyword>
<dbReference type="InterPro" id="IPR027417">
    <property type="entry name" value="P-loop_NTPase"/>
</dbReference>
<dbReference type="GO" id="GO:0005886">
    <property type="term" value="C:plasma membrane"/>
    <property type="evidence" value="ECO:0007669"/>
    <property type="project" value="UniProtKB-SubCell"/>
</dbReference>
<accession>A1SVE0</accession>
<feature type="domain" description="FtsK" evidence="17">
    <location>
        <begin position="495"/>
        <end position="708"/>
    </location>
</feature>
<dbReference type="Gene3D" id="3.40.50.300">
    <property type="entry name" value="P-loop containing nucleotide triphosphate hydrolases"/>
    <property type="match status" value="1"/>
</dbReference>
<dbReference type="EMBL" id="CP000510">
    <property type="protein sequence ID" value="ABM03455.1"/>
    <property type="molecule type" value="Genomic_DNA"/>
</dbReference>
<evidence type="ECO:0000256" key="7">
    <source>
        <dbReference type="ARBA" id="ARBA00022741"/>
    </source>
</evidence>
<keyword evidence="12 16" id="KW-0472">Membrane</keyword>
<evidence type="ECO:0000256" key="10">
    <source>
        <dbReference type="ARBA" id="ARBA00022989"/>
    </source>
</evidence>
<feature type="transmembrane region" description="Helical" evidence="16">
    <location>
        <begin position="103"/>
        <end position="123"/>
    </location>
</feature>
<dbReference type="GO" id="GO:0051301">
    <property type="term" value="P:cell division"/>
    <property type="evidence" value="ECO:0007669"/>
    <property type="project" value="UniProtKB-KW"/>
</dbReference>
<dbReference type="PANTHER" id="PTHR22683">
    <property type="entry name" value="SPORULATION PROTEIN RELATED"/>
    <property type="match status" value="1"/>
</dbReference>
<dbReference type="GO" id="GO:0003677">
    <property type="term" value="F:DNA binding"/>
    <property type="evidence" value="ECO:0007669"/>
    <property type="project" value="UniProtKB-KW"/>
</dbReference>
<proteinExistence type="inferred from homology"/>
<dbReference type="RefSeq" id="WP_011770015.1">
    <property type="nucleotide sequence ID" value="NC_008709.1"/>
</dbReference>
<dbReference type="InterPro" id="IPR002543">
    <property type="entry name" value="FtsK_dom"/>
</dbReference>
<dbReference type="GO" id="GO:0005524">
    <property type="term" value="F:ATP binding"/>
    <property type="evidence" value="ECO:0007669"/>
    <property type="project" value="UniProtKB-UniRule"/>
</dbReference>
<dbReference type="InterPro" id="IPR036390">
    <property type="entry name" value="WH_DNA-bd_sf"/>
</dbReference>
<dbReference type="Pfam" id="PF09397">
    <property type="entry name" value="FtsK_gamma"/>
    <property type="match status" value="1"/>
</dbReference>
<dbReference type="Proteomes" id="UP000000639">
    <property type="component" value="Chromosome"/>
</dbReference>
<evidence type="ECO:0000256" key="1">
    <source>
        <dbReference type="ARBA" id="ARBA00004651"/>
    </source>
</evidence>
<keyword evidence="9 14" id="KW-0067">ATP-binding</keyword>
<organism evidence="18 19">
    <name type="scientific">Psychromonas ingrahamii (strain DSM 17664 / CCUG 51855 / 37)</name>
    <dbReference type="NCBI Taxonomy" id="357804"/>
    <lineage>
        <taxon>Bacteria</taxon>
        <taxon>Pseudomonadati</taxon>
        <taxon>Pseudomonadota</taxon>
        <taxon>Gammaproteobacteria</taxon>
        <taxon>Alteromonadales</taxon>
        <taxon>Psychromonadaceae</taxon>
        <taxon>Psychromonas</taxon>
    </lineage>
</organism>
<feature type="transmembrane region" description="Helical" evidence="16">
    <location>
        <begin position="172"/>
        <end position="196"/>
    </location>
</feature>
<evidence type="ECO:0000256" key="5">
    <source>
        <dbReference type="ARBA" id="ARBA00022618"/>
    </source>
</evidence>
<keyword evidence="10 16" id="KW-1133">Transmembrane helix</keyword>
<evidence type="ECO:0000256" key="15">
    <source>
        <dbReference type="SAM" id="MobiDB-lite"/>
    </source>
</evidence>
<dbReference type="InterPro" id="IPR036388">
    <property type="entry name" value="WH-like_DNA-bd_sf"/>
</dbReference>
<feature type="transmembrane region" description="Helical" evidence="16">
    <location>
        <begin position="68"/>
        <end position="91"/>
    </location>
</feature>
<keyword evidence="13" id="KW-0131">Cell cycle</keyword>
<protein>
    <recommendedName>
        <fullName evidence="3">DNA translocase FtsK</fullName>
    </recommendedName>
</protein>
<evidence type="ECO:0000256" key="14">
    <source>
        <dbReference type="PROSITE-ProRule" id="PRU00289"/>
    </source>
</evidence>
<keyword evidence="4" id="KW-1003">Cell membrane</keyword>
<evidence type="ECO:0000256" key="12">
    <source>
        <dbReference type="ARBA" id="ARBA00023136"/>
    </source>
</evidence>
<keyword evidence="5" id="KW-0132">Cell division</keyword>
<dbReference type="SUPFAM" id="SSF52540">
    <property type="entry name" value="P-loop containing nucleoside triphosphate hydrolases"/>
    <property type="match status" value="1"/>
</dbReference>
<dbReference type="SMART" id="SM00843">
    <property type="entry name" value="Ftsk_gamma"/>
    <property type="match status" value="1"/>
</dbReference>
<evidence type="ECO:0000259" key="17">
    <source>
        <dbReference type="PROSITE" id="PS50901"/>
    </source>
</evidence>
<dbReference type="PROSITE" id="PS50901">
    <property type="entry name" value="FTSK"/>
    <property type="match status" value="1"/>
</dbReference>
<comment type="similarity">
    <text evidence="2">Belongs to the FtsK/SpoIIIE/SftA family.</text>
</comment>
<dbReference type="HOGENOM" id="CLU_001981_9_7_6"/>
<evidence type="ECO:0000256" key="13">
    <source>
        <dbReference type="ARBA" id="ARBA00023306"/>
    </source>
</evidence>
<dbReference type="Gene3D" id="3.30.980.40">
    <property type="match status" value="1"/>
</dbReference>
<dbReference type="STRING" id="357804.Ping_1662"/>
<dbReference type="OrthoDB" id="9807790at2"/>
<dbReference type="SUPFAM" id="SSF46785">
    <property type="entry name" value="Winged helix' DNA-binding domain"/>
    <property type="match status" value="1"/>
</dbReference>
<evidence type="ECO:0000313" key="18">
    <source>
        <dbReference type="EMBL" id="ABM03455.1"/>
    </source>
</evidence>
<reference evidence="18 19" key="1">
    <citation type="submission" date="2007-01" db="EMBL/GenBank/DDBJ databases">
        <title>Complete sequence of Psychromonas ingrahamii 37.</title>
        <authorList>
            <consortium name="US DOE Joint Genome Institute"/>
            <person name="Copeland A."/>
            <person name="Lucas S."/>
            <person name="Lapidus A."/>
            <person name="Barry K."/>
            <person name="Detter J.C."/>
            <person name="Glavina del Rio T."/>
            <person name="Hammon N."/>
            <person name="Israni S."/>
            <person name="Dalin E."/>
            <person name="Tice H."/>
            <person name="Pitluck S."/>
            <person name="Thompson L.S."/>
            <person name="Brettin T."/>
            <person name="Bruce D."/>
            <person name="Han C."/>
            <person name="Tapia R."/>
            <person name="Schmutz J."/>
            <person name="Larimer F."/>
            <person name="Land M."/>
            <person name="Hauser L."/>
            <person name="Kyrpides N."/>
            <person name="Ivanova N."/>
            <person name="Staley J."/>
            <person name="Richardson P."/>
        </authorList>
    </citation>
    <scope>NUCLEOTIDE SEQUENCE [LARGE SCALE GENOMIC DNA]</scope>
    <source>
        <strain evidence="18 19">37</strain>
    </source>
</reference>
<dbReference type="Pfam" id="PF17854">
    <property type="entry name" value="FtsK_alpha"/>
    <property type="match status" value="1"/>
</dbReference>